<feature type="transmembrane region" description="Helical" evidence="1">
    <location>
        <begin position="103"/>
        <end position="126"/>
    </location>
</feature>
<dbReference type="EMBL" id="CM035425">
    <property type="protein sequence ID" value="KAH7332032.1"/>
    <property type="molecule type" value="Genomic_DNA"/>
</dbReference>
<dbReference type="Proteomes" id="UP000825935">
    <property type="component" value="Chromosome 20"/>
</dbReference>
<keyword evidence="3" id="KW-1185">Reference proteome</keyword>
<protein>
    <submittedName>
        <fullName evidence="2">Uncharacterized protein</fullName>
    </submittedName>
</protein>
<reference evidence="2" key="1">
    <citation type="submission" date="2021-08" db="EMBL/GenBank/DDBJ databases">
        <title>WGS assembly of Ceratopteris richardii.</title>
        <authorList>
            <person name="Marchant D.B."/>
            <person name="Chen G."/>
            <person name="Jenkins J."/>
            <person name="Shu S."/>
            <person name="Leebens-Mack J."/>
            <person name="Grimwood J."/>
            <person name="Schmutz J."/>
            <person name="Soltis P."/>
            <person name="Soltis D."/>
            <person name="Chen Z.-H."/>
        </authorList>
    </citation>
    <scope>NUCLEOTIDE SEQUENCE</scope>
    <source>
        <strain evidence="2">Whitten #5841</strain>
        <tissue evidence="2">Leaf</tissue>
    </source>
</reference>
<keyword evidence="1" id="KW-1133">Transmembrane helix</keyword>
<proteinExistence type="predicted"/>
<dbReference type="AlphaFoldDB" id="A0A8T2SHQ1"/>
<keyword evidence="1" id="KW-0812">Transmembrane</keyword>
<name>A0A8T2SHQ1_CERRI</name>
<comment type="caution">
    <text evidence="2">The sequence shown here is derived from an EMBL/GenBank/DDBJ whole genome shotgun (WGS) entry which is preliminary data.</text>
</comment>
<evidence type="ECO:0000313" key="3">
    <source>
        <dbReference type="Proteomes" id="UP000825935"/>
    </source>
</evidence>
<evidence type="ECO:0000313" key="2">
    <source>
        <dbReference type="EMBL" id="KAH7332032.1"/>
    </source>
</evidence>
<organism evidence="2 3">
    <name type="scientific">Ceratopteris richardii</name>
    <name type="common">Triangle waterfern</name>
    <dbReference type="NCBI Taxonomy" id="49495"/>
    <lineage>
        <taxon>Eukaryota</taxon>
        <taxon>Viridiplantae</taxon>
        <taxon>Streptophyta</taxon>
        <taxon>Embryophyta</taxon>
        <taxon>Tracheophyta</taxon>
        <taxon>Polypodiopsida</taxon>
        <taxon>Polypodiidae</taxon>
        <taxon>Polypodiales</taxon>
        <taxon>Pteridineae</taxon>
        <taxon>Pteridaceae</taxon>
        <taxon>Parkerioideae</taxon>
        <taxon>Ceratopteris</taxon>
    </lineage>
</organism>
<accession>A0A8T2SHQ1</accession>
<evidence type="ECO:0000256" key="1">
    <source>
        <dbReference type="SAM" id="Phobius"/>
    </source>
</evidence>
<keyword evidence="1" id="KW-0472">Membrane</keyword>
<sequence length="134" mass="15410">MTQKLADGVDEKSKRLSIRKFTHCDIQKLIDNHASYAVQMIKFDPYKPLNFHQYELIAREAAKTMAASRSRRLTLYMLGGITLTHMVHRLVSKVSRMQRILKIITSIIFPTPVIGPLLGMLAAMSWEDKYFLSL</sequence>
<dbReference type="OMA" id="ITLTHMV"/>
<dbReference type="OrthoDB" id="1932344at2759"/>
<gene>
    <name evidence="2" type="ORF">KP509_20G064600</name>
</gene>